<evidence type="ECO:0000313" key="11">
    <source>
        <dbReference type="Proteomes" id="UP000177905"/>
    </source>
</evidence>
<dbReference type="InterPro" id="IPR023165">
    <property type="entry name" value="rRNA_Ade_diMease-like_C"/>
</dbReference>
<evidence type="ECO:0000256" key="6">
    <source>
        <dbReference type="ARBA" id="ARBA00022884"/>
    </source>
</evidence>
<keyword evidence="5 7" id="KW-0949">S-adenosyl-L-methionine</keyword>
<dbReference type="Proteomes" id="UP000177905">
    <property type="component" value="Unassembled WGS sequence"/>
</dbReference>
<name>A0A1F4RYV9_UNCSA</name>
<evidence type="ECO:0000256" key="3">
    <source>
        <dbReference type="ARBA" id="ARBA00022603"/>
    </source>
</evidence>
<dbReference type="NCBIfam" id="TIGR00755">
    <property type="entry name" value="ksgA"/>
    <property type="match status" value="1"/>
</dbReference>
<evidence type="ECO:0000256" key="7">
    <source>
        <dbReference type="HAMAP-Rule" id="MF_00607"/>
    </source>
</evidence>
<comment type="similarity">
    <text evidence="7">Belongs to the class I-like SAM-binding methyltransferase superfamily. rRNA adenine N(6)-methyltransferase family. RsmA subfamily.</text>
</comment>
<gene>
    <name evidence="7" type="primary">rsmA</name>
    <name evidence="7" type="synonym">ksgA</name>
    <name evidence="10" type="ORF">A2290_02545</name>
</gene>
<dbReference type="HAMAP" id="MF_00607">
    <property type="entry name" value="16SrRNA_methyltr_A"/>
    <property type="match status" value="1"/>
</dbReference>
<dbReference type="PANTHER" id="PTHR11727">
    <property type="entry name" value="DIMETHYLADENOSINE TRANSFERASE"/>
    <property type="match status" value="1"/>
</dbReference>
<dbReference type="SUPFAM" id="SSF53335">
    <property type="entry name" value="S-adenosyl-L-methionine-dependent methyltransferases"/>
    <property type="match status" value="1"/>
</dbReference>
<dbReference type="CDD" id="cd02440">
    <property type="entry name" value="AdoMet_MTases"/>
    <property type="match status" value="1"/>
</dbReference>
<reference evidence="10 11" key="1">
    <citation type="journal article" date="2016" name="Nat. Commun.">
        <title>Thousands of microbial genomes shed light on interconnected biogeochemical processes in an aquifer system.</title>
        <authorList>
            <person name="Anantharaman K."/>
            <person name="Brown C.T."/>
            <person name="Hug L.A."/>
            <person name="Sharon I."/>
            <person name="Castelle C.J."/>
            <person name="Probst A.J."/>
            <person name="Thomas B.C."/>
            <person name="Singh A."/>
            <person name="Wilkins M.J."/>
            <person name="Karaoz U."/>
            <person name="Brodie E.L."/>
            <person name="Williams K.H."/>
            <person name="Hubbard S.S."/>
            <person name="Banfield J.F."/>
        </authorList>
    </citation>
    <scope>NUCLEOTIDE SEQUENCE [LARGE SCALE GENOMIC DNA]</scope>
</reference>
<feature type="binding site" evidence="7 8">
    <location>
        <position position="53"/>
    </location>
    <ligand>
        <name>S-adenosyl-L-methionine</name>
        <dbReference type="ChEBI" id="CHEBI:59789"/>
    </ligand>
</feature>
<evidence type="ECO:0000259" key="9">
    <source>
        <dbReference type="SMART" id="SM00650"/>
    </source>
</evidence>
<comment type="caution">
    <text evidence="10">The sequence shown here is derived from an EMBL/GenBank/DDBJ whole genome shotgun (WGS) entry which is preliminary data.</text>
</comment>
<organism evidence="10 11">
    <name type="scientific">candidate division WOR-1 bacterium RIFOXYB2_FULL_36_35</name>
    <dbReference type="NCBI Taxonomy" id="1802578"/>
    <lineage>
        <taxon>Bacteria</taxon>
        <taxon>Bacillati</taxon>
        <taxon>Saganbacteria</taxon>
    </lineage>
</organism>
<dbReference type="Pfam" id="PF00398">
    <property type="entry name" value="RrnaAD"/>
    <property type="match status" value="1"/>
</dbReference>
<accession>A0A1F4RYV9</accession>
<dbReference type="EMBL" id="MEUA01000057">
    <property type="protein sequence ID" value="OGC13364.1"/>
    <property type="molecule type" value="Genomic_DNA"/>
</dbReference>
<dbReference type="Gene3D" id="3.40.50.150">
    <property type="entry name" value="Vaccinia Virus protein VP39"/>
    <property type="match status" value="1"/>
</dbReference>
<keyword evidence="4 7" id="KW-0808">Transferase</keyword>
<proteinExistence type="inferred from homology"/>
<dbReference type="PROSITE" id="PS51689">
    <property type="entry name" value="SAM_RNA_A_N6_MT"/>
    <property type="match status" value="1"/>
</dbReference>
<keyword evidence="3 7" id="KW-0489">Methyltransferase</keyword>
<sequence>MSALLKITKELLTVHNRRPRKSLGQNFLVDPQVLQRIINAAELSSYDVVLEIGTGLGVLTDALAENSEKVITLDPDKEMIQMAKKVLAKHSNVEYISESFLIWDFSSKGDDSNHRLLPFNKIVANVPYYITTPIIEKILSWEKRPDLVVLTVQKEVAERIVSNPGSKRYGSFSVFVQNKAEAKIKSFVSRRSFYPAPNVESAILVLKPYEKPLYDIDERIVRSAFSQRRKTIKNTLKQFNIGFEKIGIDSKRRPETLSLEEFEKISLSCKPLNS</sequence>
<keyword evidence="6 7" id="KW-0694">RNA-binding</keyword>
<dbReference type="AlphaFoldDB" id="A0A1F4RYV9"/>
<keyword evidence="2 7" id="KW-0698">rRNA processing</keyword>
<feature type="binding site" evidence="7 8">
    <location>
        <position position="125"/>
    </location>
    <ligand>
        <name>S-adenosyl-L-methionine</name>
        <dbReference type="ChEBI" id="CHEBI:59789"/>
    </ligand>
</feature>
<dbReference type="GO" id="GO:0005829">
    <property type="term" value="C:cytosol"/>
    <property type="evidence" value="ECO:0007669"/>
    <property type="project" value="TreeGrafter"/>
</dbReference>
<comment type="function">
    <text evidence="7">Specifically dimethylates two adjacent adenosines (A1518 and A1519) in the loop of a conserved hairpin near the 3'-end of 16S rRNA in the 30S particle. May play a critical role in biogenesis of 30S subunits.</text>
</comment>
<comment type="subcellular location">
    <subcellularLocation>
        <location evidence="7">Cytoplasm</location>
    </subcellularLocation>
</comment>
<evidence type="ECO:0000256" key="1">
    <source>
        <dbReference type="ARBA" id="ARBA00022490"/>
    </source>
</evidence>
<feature type="binding site" evidence="7 8">
    <location>
        <position position="28"/>
    </location>
    <ligand>
        <name>S-adenosyl-L-methionine</name>
        <dbReference type="ChEBI" id="CHEBI:59789"/>
    </ligand>
</feature>
<dbReference type="SMART" id="SM00650">
    <property type="entry name" value="rADc"/>
    <property type="match status" value="1"/>
</dbReference>
<evidence type="ECO:0000256" key="2">
    <source>
        <dbReference type="ARBA" id="ARBA00022552"/>
    </source>
</evidence>
<evidence type="ECO:0000256" key="8">
    <source>
        <dbReference type="PROSITE-ProRule" id="PRU01026"/>
    </source>
</evidence>
<dbReference type="GO" id="GO:0052908">
    <property type="term" value="F:16S rRNA (adenine(1518)-N(6)/adenine(1519)-N(6))-dimethyltransferase activity"/>
    <property type="evidence" value="ECO:0007669"/>
    <property type="project" value="UniProtKB-EC"/>
</dbReference>
<keyword evidence="1 7" id="KW-0963">Cytoplasm</keyword>
<evidence type="ECO:0000256" key="5">
    <source>
        <dbReference type="ARBA" id="ARBA00022691"/>
    </source>
</evidence>
<dbReference type="InterPro" id="IPR020598">
    <property type="entry name" value="rRNA_Ade_methylase_Trfase_N"/>
</dbReference>
<feature type="domain" description="Ribosomal RNA adenine methylase transferase N-terminal" evidence="9">
    <location>
        <begin position="33"/>
        <end position="210"/>
    </location>
</feature>
<dbReference type="Gene3D" id="1.10.8.100">
    <property type="entry name" value="Ribosomal RNA adenine dimethylase-like, domain 2"/>
    <property type="match status" value="1"/>
</dbReference>
<dbReference type="PANTHER" id="PTHR11727:SF7">
    <property type="entry name" value="DIMETHYLADENOSINE TRANSFERASE-RELATED"/>
    <property type="match status" value="1"/>
</dbReference>
<dbReference type="InterPro" id="IPR001737">
    <property type="entry name" value="KsgA/Erm"/>
</dbReference>
<dbReference type="EC" id="2.1.1.182" evidence="7"/>
<comment type="catalytic activity">
    <reaction evidence="7">
        <text>adenosine(1518)/adenosine(1519) in 16S rRNA + 4 S-adenosyl-L-methionine = N(6)-dimethyladenosine(1518)/N(6)-dimethyladenosine(1519) in 16S rRNA + 4 S-adenosyl-L-homocysteine + 4 H(+)</text>
        <dbReference type="Rhea" id="RHEA:19609"/>
        <dbReference type="Rhea" id="RHEA-COMP:10232"/>
        <dbReference type="Rhea" id="RHEA-COMP:10233"/>
        <dbReference type="ChEBI" id="CHEBI:15378"/>
        <dbReference type="ChEBI" id="CHEBI:57856"/>
        <dbReference type="ChEBI" id="CHEBI:59789"/>
        <dbReference type="ChEBI" id="CHEBI:74411"/>
        <dbReference type="ChEBI" id="CHEBI:74493"/>
        <dbReference type="EC" id="2.1.1.182"/>
    </reaction>
</comment>
<comment type="caution">
    <text evidence="7 8">Lacks conserved residue(s) required for the propagation of feature annotation.</text>
</comment>
<feature type="binding site" evidence="8">
    <location>
        <position position="74"/>
    </location>
    <ligand>
        <name>S-adenosyl-L-methionine</name>
        <dbReference type="ChEBI" id="CHEBI:59789"/>
    </ligand>
</feature>
<evidence type="ECO:0000313" key="10">
    <source>
        <dbReference type="EMBL" id="OGC13364.1"/>
    </source>
</evidence>
<dbReference type="InterPro" id="IPR011530">
    <property type="entry name" value="rRNA_adenine_dimethylase"/>
</dbReference>
<feature type="binding site" evidence="7 8">
    <location>
        <position position="26"/>
    </location>
    <ligand>
        <name>S-adenosyl-L-methionine</name>
        <dbReference type="ChEBI" id="CHEBI:59789"/>
    </ligand>
</feature>
<protein>
    <recommendedName>
        <fullName evidence="7">Ribosomal RNA small subunit methyltransferase A</fullName>
        <ecNumber evidence="7">2.1.1.182</ecNumber>
    </recommendedName>
    <alternativeName>
        <fullName evidence="7">16S rRNA (adenine(1518)-N(6)/adenine(1519)-N(6))-dimethyltransferase</fullName>
    </alternativeName>
    <alternativeName>
        <fullName evidence="7">16S rRNA dimethyladenosine transferase</fullName>
    </alternativeName>
    <alternativeName>
        <fullName evidence="7">16S rRNA dimethylase</fullName>
    </alternativeName>
    <alternativeName>
        <fullName evidence="7">S-adenosylmethionine-6-N', N'-adenosyl(rRNA) dimethyltransferase</fullName>
    </alternativeName>
</protein>
<dbReference type="GO" id="GO:0003723">
    <property type="term" value="F:RNA binding"/>
    <property type="evidence" value="ECO:0007669"/>
    <property type="project" value="UniProtKB-UniRule"/>
</dbReference>
<dbReference type="InterPro" id="IPR029063">
    <property type="entry name" value="SAM-dependent_MTases_sf"/>
</dbReference>
<evidence type="ECO:0000256" key="4">
    <source>
        <dbReference type="ARBA" id="ARBA00022679"/>
    </source>
</evidence>